<dbReference type="PANTHER" id="PTHR43047:SF72">
    <property type="entry name" value="OSMOSENSING HISTIDINE PROTEIN KINASE SLN1"/>
    <property type="match status" value="1"/>
</dbReference>
<dbReference type="CDD" id="cd16922">
    <property type="entry name" value="HATPase_EvgS-ArcB-TorS-like"/>
    <property type="match status" value="1"/>
</dbReference>
<dbReference type="InterPro" id="IPR036641">
    <property type="entry name" value="HPT_dom_sf"/>
</dbReference>
<dbReference type="CDD" id="cd00088">
    <property type="entry name" value="HPT"/>
    <property type="match status" value="1"/>
</dbReference>
<dbReference type="SMART" id="SM00448">
    <property type="entry name" value="REC"/>
    <property type="match status" value="1"/>
</dbReference>
<dbReference type="CDD" id="cd17546">
    <property type="entry name" value="REC_hyHK_CKI1_RcsC-like"/>
    <property type="match status" value="1"/>
</dbReference>
<dbReference type="SMART" id="SM00387">
    <property type="entry name" value="HATPase_c"/>
    <property type="match status" value="1"/>
</dbReference>
<dbReference type="GO" id="GO:0009927">
    <property type="term" value="F:histidine phosphotransfer kinase activity"/>
    <property type="evidence" value="ECO:0007669"/>
    <property type="project" value="TreeGrafter"/>
</dbReference>
<feature type="non-terminal residue" evidence="22">
    <location>
        <position position="1"/>
    </location>
</feature>
<comment type="catalytic activity">
    <reaction evidence="1">
        <text>ATP + protein L-histidine = ADP + protein N-phospho-L-histidine.</text>
        <dbReference type="EC" id="2.7.13.3"/>
    </reaction>
</comment>
<dbReference type="PROSITE" id="PS50110">
    <property type="entry name" value="RESPONSE_REGULATORY"/>
    <property type="match status" value="1"/>
</dbReference>
<dbReference type="PROSITE" id="PS50113">
    <property type="entry name" value="PAC"/>
    <property type="match status" value="1"/>
</dbReference>
<keyword evidence="6 15" id="KW-0597">Phosphoprotein</keyword>
<evidence type="ECO:0000259" key="21">
    <source>
        <dbReference type="PROSITE" id="PS50894"/>
    </source>
</evidence>
<dbReference type="InterPro" id="IPR005467">
    <property type="entry name" value="His_kinase_dom"/>
</dbReference>
<dbReference type="SUPFAM" id="SSF47226">
    <property type="entry name" value="Histidine-containing phosphotransfer domain, HPT domain"/>
    <property type="match status" value="1"/>
</dbReference>
<keyword evidence="7" id="KW-0808">Transferase</keyword>
<keyword evidence="11 16" id="KW-1133">Transmembrane helix</keyword>
<evidence type="ECO:0000256" key="1">
    <source>
        <dbReference type="ARBA" id="ARBA00000085"/>
    </source>
</evidence>
<dbReference type="InterPro" id="IPR036890">
    <property type="entry name" value="HATPase_C_sf"/>
</dbReference>
<dbReference type="FunFam" id="3.30.565.10:FF:000010">
    <property type="entry name" value="Sensor histidine kinase RcsC"/>
    <property type="match status" value="1"/>
</dbReference>
<protein>
    <recommendedName>
        <fullName evidence="3">histidine kinase</fullName>
        <ecNumber evidence="3">2.7.13.3</ecNumber>
    </recommendedName>
</protein>
<dbReference type="InterPro" id="IPR001789">
    <property type="entry name" value="Sig_transdc_resp-reg_receiver"/>
</dbReference>
<dbReference type="Gene3D" id="1.20.120.160">
    <property type="entry name" value="HPT domain"/>
    <property type="match status" value="1"/>
</dbReference>
<dbReference type="InterPro" id="IPR003594">
    <property type="entry name" value="HATPase_dom"/>
</dbReference>
<dbReference type="InterPro" id="IPR035965">
    <property type="entry name" value="PAS-like_dom_sf"/>
</dbReference>
<dbReference type="SMART" id="SM00388">
    <property type="entry name" value="HisKA"/>
    <property type="match status" value="1"/>
</dbReference>
<dbReference type="Pfam" id="PF00072">
    <property type="entry name" value="Response_reg"/>
    <property type="match status" value="1"/>
</dbReference>
<dbReference type="RefSeq" id="WP_153439010.1">
    <property type="nucleotide sequence ID" value="NZ_WIWF01000154.1"/>
</dbReference>
<feature type="domain" description="PAS" evidence="19">
    <location>
        <begin position="95"/>
        <end position="169"/>
    </location>
</feature>
<comment type="caution">
    <text evidence="22">The sequence shown here is derived from an EMBL/GenBank/DDBJ whole genome shotgun (WGS) entry which is preliminary data.</text>
</comment>
<evidence type="ECO:0000256" key="2">
    <source>
        <dbReference type="ARBA" id="ARBA00004429"/>
    </source>
</evidence>
<evidence type="ECO:0000256" key="10">
    <source>
        <dbReference type="ARBA" id="ARBA00022840"/>
    </source>
</evidence>
<keyword evidence="8 16" id="KW-0812">Transmembrane</keyword>
<evidence type="ECO:0000256" key="9">
    <source>
        <dbReference type="ARBA" id="ARBA00022777"/>
    </source>
</evidence>
<dbReference type="EMBL" id="WIWF01000154">
    <property type="protein sequence ID" value="MQT77425.1"/>
    <property type="molecule type" value="Genomic_DNA"/>
</dbReference>
<evidence type="ECO:0000313" key="23">
    <source>
        <dbReference type="Proteomes" id="UP000447574"/>
    </source>
</evidence>
<dbReference type="CDD" id="cd00130">
    <property type="entry name" value="PAS"/>
    <property type="match status" value="1"/>
</dbReference>
<keyword evidence="13 16" id="KW-0472">Membrane</keyword>
<dbReference type="InterPro" id="IPR008207">
    <property type="entry name" value="Sig_transdc_His_kin_Hpt_dom"/>
</dbReference>
<keyword evidence="10" id="KW-0067">ATP-binding</keyword>
<dbReference type="SUPFAM" id="SSF55874">
    <property type="entry name" value="ATPase domain of HSP90 chaperone/DNA topoisomerase II/histidine kinase"/>
    <property type="match status" value="1"/>
</dbReference>
<feature type="modified residue" description="Phosphohistidine" evidence="14">
    <location>
        <position position="666"/>
    </location>
</feature>
<dbReference type="Pfam" id="PF08448">
    <property type="entry name" value="PAS_4"/>
    <property type="match status" value="1"/>
</dbReference>
<dbReference type="PANTHER" id="PTHR43047">
    <property type="entry name" value="TWO-COMPONENT HISTIDINE PROTEIN KINASE"/>
    <property type="match status" value="1"/>
</dbReference>
<feature type="domain" description="HPt" evidence="21">
    <location>
        <begin position="627"/>
        <end position="724"/>
    </location>
</feature>
<organism evidence="22 23">
    <name type="scientific">Pseudomonas helleri</name>
    <dbReference type="NCBI Taxonomy" id="1608996"/>
    <lineage>
        <taxon>Bacteria</taxon>
        <taxon>Pseudomonadati</taxon>
        <taxon>Pseudomonadota</taxon>
        <taxon>Gammaproteobacteria</taxon>
        <taxon>Pseudomonadales</taxon>
        <taxon>Pseudomonadaceae</taxon>
        <taxon>Pseudomonas</taxon>
    </lineage>
</organism>
<sequence>HLGLLALMAVYFTENRISWVYVQSLSIGPDELGVINSRWRGYVPASDSYWRNYHRLIYQIIIGTSLLLLLSLVWNAYMRRQINQRKKAERALSDQFEFMSALVNGTPHPIYVRDRAGILQTCNDSYLQAFSARREDVIGKNVMQTQSLLNNQHEAHDYEADYQRVMREGTPMIVDRPLHIGGKTQTIYHWILPYRDSLGEVQGIIGGWIDISDRRQLMDELRAAKEQADDANRAKSTFLATMSHEIRTPMNAVIGMLELTLKRADQGYLERPSIEVAYNSAKDLLELIGDILDIARIESGRLNLSTERVNLRELANSVVRVFDGLARQKNLSLVLIFTPEDNAPDVLLDPLRFKQIMTNLVSNAIKFTERGQVTLELKMLATGVADEVELLLNVSDTGIGISTFDQARLFEPFAQAENCGQLALSGAGLGLVICRSLCQMMGGTLNLNSQPDIGTQIHIKLNVKTLEPCAEAAAQEPAIAPAVRQLNVLVVDDHPANRLLMCQQLSYLGHQFTTAHNGAAGLELWTGGAFDLVIADCNMPVMNGYDLTRAIRRHEHAAQHAPCTILGFTANAQPEERQRCLEAGMNDCLFKPISLTLLSQRLTALEPLTCAKDVFNIENLYALSGQDDKRIKLLLEELLRTNQQDLNTLSKLNVNDGQEPFAAIAHRIKGAARIVGAVQLINQCERLEHASQATLQDCSLGVQHAMRTLEQTLLRELAQRDAAT</sequence>
<dbReference type="InterPro" id="IPR036097">
    <property type="entry name" value="HisK_dim/P_sf"/>
</dbReference>
<dbReference type="InterPro" id="IPR000700">
    <property type="entry name" value="PAS-assoc_C"/>
</dbReference>
<keyword evidence="12" id="KW-0902">Two-component regulatory system</keyword>
<keyword evidence="5" id="KW-0997">Cell inner membrane</keyword>
<evidence type="ECO:0000256" key="11">
    <source>
        <dbReference type="ARBA" id="ARBA00022989"/>
    </source>
</evidence>
<evidence type="ECO:0000256" key="4">
    <source>
        <dbReference type="ARBA" id="ARBA00022475"/>
    </source>
</evidence>
<dbReference type="PROSITE" id="PS50109">
    <property type="entry name" value="HIS_KIN"/>
    <property type="match status" value="1"/>
</dbReference>
<dbReference type="InterPro" id="IPR000014">
    <property type="entry name" value="PAS"/>
</dbReference>
<dbReference type="EC" id="2.7.13.3" evidence="3"/>
<dbReference type="Gene3D" id="1.10.287.130">
    <property type="match status" value="1"/>
</dbReference>
<evidence type="ECO:0000256" key="16">
    <source>
        <dbReference type="SAM" id="Phobius"/>
    </source>
</evidence>
<keyword evidence="4" id="KW-1003">Cell membrane</keyword>
<dbReference type="GO" id="GO:0005886">
    <property type="term" value="C:plasma membrane"/>
    <property type="evidence" value="ECO:0007669"/>
    <property type="project" value="UniProtKB-SubCell"/>
</dbReference>
<feature type="domain" description="Histidine kinase" evidence="17">
    <location>
        <begin position="241"/>
        <end position="465"/>
    </location>
</feature>
<dbReference type="Gene3D" id="3.30.565.10">
    <property type="entry name" value="Histidine kinase-like ATPase, C-terminal domain"/>
    <property type="match status" value="1"/>
</dbReference>
<reference evidence="22 23" key="1">
    <citation type="submission" date="2019-10" db="EMBL/GenBank/DDBJ databases">
        <title>Evaluation of single-gene subtyping targets for Pseudomonas.</title>
        <authorList>
            <person name="Reichler S.J."/>
            <person name="Orsi R.H."/>
            <person name="Wiedmann M."/>
            <person name="Martin N.H."/>
            <person name="Murphy S.I."/>
        </authorList>
    </citation>
    <scope>NUCLEOTIDE SEQUENCE [LARGE SCALE GENOMIC DNA]</scope>
    <source>
        <strain evidence="22 23">FSL R10-2932</strain>
    </source>
</reference>
<evidence type="ECO:0000256" key="8">
    <source>
        <dbReference type="ARBA" id="ARBA00022692"/>
    </source>
</evidence>
<dbReference type="PROSITE" id="PS50894">
    <property type="entry name" value="HPT"/>
    <property type="match status" value="1"/>
</dbReference>
<feature type="domain" description="Response regulatory" evidence="18">
    <location>
        <begin position="487"/>
        <end position="606"/>
    </location>
</feature>
<proteinExistence type="predicted"/>
<dbReference type="Proteomes" id="UP000447574">
    <property type="component" value="Unassembled WGS sequence"/>
</dbReference>
<evidence type="ECO:0000259" key="20">
    <source>
        <dbReference type="PROSITE" id="PS50113"/>
    </source>
</evidence>
<dbReference type="GO" id="GO:0000155">
    <property type="term" value="F:phosphorelay sensor kinase activity"/>
    <property type="evidence" value="ECO:0007669"/>
    <property type="project" value="InterPro"/>
</dbReference>
<evidence type="ECO:0000259" key="19">
    <source>
        <dbReference type="PROSITE" id="PS50112"/>
    </source>
</evidence>
<dbReference type="InterPro" id="IPR004358">
    <property type="entry name" value="Sig_transdc_His_kin-like_C"/>
</dbReference>
<feature type="transmembrane region" description="Helical" evidence="16">
    <location>
        <begin position="56"/>
        <end position="77"/>
    </location>
</feature>
<dbReference type="Gene3D" id="3.40.50.2300">
    <property type="match status" value="1"/>
</dbReference>
<gene>
    <name evidence="22" type="ORF">GHO37_24515</name>
</gene>
<evidence type="ECO:0000256" key="15">
    <source>
        <dbReference type="PROSITE-ProRule" id="PRU00169"/>
    </source>
</evidence>
<evidence type="ECO:0000256" key="14">
    <source>
        <dbReference type="PROSITE-ProRule" id="PRU00110"/>
    </source>
</evidence>
<dbReference type="Pfam" id="PF00512">
    <property type="entry name" value="HisKA"/>
    <property type="match status" value="1"/>
</dbReference>
<evidence type="ECO:0000256" key="3">
    <source>
        <dbReference type="ARBA" id="ARBA00012438"/>
    </source>
</evidence>
<accession>A0A7X2BW57</accession>
<feature type="domain" description="PAC" evidence="20">
    <location>
        <begin position="156"/>
        <end position="223"/>
    </location>
</feature>
<dbReference type="PRINTS" id="PR00344">
    <property type="entry name" value="BCTRLSENSOR"/>
</dbReference>
<dbReference type="Pfam" id="PF01627">
    <property type="entry name" value="Hpt"/>
    <property type="match status" value="1"/>
</dbReference>
<dbReference type="NCBIfam" id="TIGR00229">
    <property type="entry name" value="sensory_box"/>
    <property type="match status" value="1"/>
</dbReference>
<evidence type="ECO:0000256" key="7">
    <source>
        <dbReference type="ARBA" id="ARBA00022679"/>
    </source>
</evidence>
<dbReference type="InterPro" id="IPR003661">
    <property type="entry name" value="HisK_dim/P_dom"/>
</dbReference>
<comment type="subcellular location">
    <subcellularLocation>
        <location evidence="2">Cell inner membrane</location>
        <topology evidence="2">Multi-pass membrane protein</topology>
    </subcellularLocation>
</comment>
<dbReference type="CDD" id="cd00082">
    <property type="entry name" value="HisKA"/>
    <property type="match status" value="1"/>
</dbReference>
<dbReference type="Pfam" id="PF02518">
    <property type="entry name" value="HATPase_c"/>
    <property type="match status" value="1"/>
</dbReference>
<keyword evidence="10" id="KW-0547">Nucleotide-binding</keyword>
<evidence type="ECO:0000256" key="13">
    <source>
        <dbReference type="ARBA" id="ARBA00023136"/>
    </source>
</evidence>
<dbReference type="SUPFAM" id="SSF52172">
    <property type="entry name" value="CheY-like"/>
    <property type="match status" value="1"/>
</dbReference>
<evidence type="ECO:0000259" key="17">
    <source>
        <dbReference type="PROSITE" id="PS50109"/>
    </source>
</evidence>
<dbReference type="InterPro" id="IPR011006">
    <property type="entry name" value="CheY-like_superfamily"/>
</dbReference>
<dbReference type="PROSITE" id="PS50112">
    <property type="entry name" value="PAS"/>
    <property type="match status" value="1"/>
</dbReference>
<dbReference type="Gene3D" id="3.30.450.20">
    <property type="entry name" value="PAS domain"/>
    <property type="match status" value="1"/>
</dbReference>
<dbReference type="AlphaFoldDB" id="A0A7X2BW57"/>
<keyword evidence="9" id="KW-0418">Kinase</keyword>
<feature type="modified residue" description="4-aspartylphosphate" evidence="15">
    <location>
        <position position="536"/>
    </location>
</feature>
<dbReference type="SUPFAM" id="SSF47384">
    <property type="entry name" value="Homodimeric domain of signal transducing histidine kinase"/>
    <property type="match status" value="1"/>
</dbReference>
<name>A0A7X2BW57_9PSED</name>
<evidence type="ECO:0000259" key="18">
    <source>
        <dbReference type="PROSITE" id="PS50110"/>
    </source>
</evidence>
<dbReference type="SUPFAM" id="SSF55785">
    <property type="entry name" value="PYP-like sensor domain (PAS domain)"/>
    <property type="match status" value="1"/>
</dbReference>
<evidence type="ECO:0000256" key="12">
    <source>
        <dbReference type="ARBA" id="ARBA00023012"/>
    </source>
</evidence>
<evidence type="ECO:0000256" key="5">
    <source>
        <dbReference type="ARBA" id="ARBA00022519"/>
    </source>
</evidence>
<evidence type="ECO:0000313" key="22">
    <source>
        <dbReference type="EMBL" id="MQT77425.1"/>
    </source>
</evidence>
<evidence type="ECO:0000256" key="6">
    <source>
        <dbReference type="ARBA" id="ARBA00022553"/>
    </source>
</evidence>
<dbReference type="InterPro" id="IPR013656">
    <property type="entry name" value="PAS_4"/>
</dbReference>